<feature type="transmembrane region" description="Helical" evidence="1">
    <location>
        <begin position="63"/>
        <end position="85"/>
    </location>
</feature>
<dbReference type="HOGENOM" id="CLU_119063_0_0_5"/>
<gene>
    <name evidence="2" type="ORF">FP2506_07871</name>
</gene>
<feature type="transmembrane region" description="Helical" evidence="1">
    <location>
        <begin position="92"/>
        <end position="111"/>
    </location>
</feature>
<evidence type="ECO:0000313" key="2">
    <source>
        <dbReference type="EMBL" id="EAU42742.1"/>
    </source>
</evidence>
<dbReference type="Proteomes" id="UP000004310">
    <property type="component" value="Unassembled WGS sequence"/>
</dbReference>
<evidence type="ECO:0000256" key="1">
    <source>
        <dbReference type="SAM" id="Phobius"/>
    </source>
</evidence>
<dbReference type="Pfam" id="PF19660">
    <property type="entry name" value="DUF6163"/>
    <property type="match status" value="1"/>
</dbReference>
<dbReference type="eggNOG" id="ENOG50337NG">
    <property type="taxonomic scope" value="Bacteria"/>
</dbReference>
<sequence>MTIEIPTETPEVGLNRLLTVTLLRIFSVYVLFLALCYWAALVGFDPIASVFVNIPPRFDLMPIWWKIAVPILAVLYPIAGISLWMTARWAPVVWALVIFVELVMSFGFPVLFGSRLLLLALHIWGFAMFGALRFLAHRDRLKARAAKQRVL</sequence>
<keyword evidence="3" id="KW-1185">Reference proteome</keyword>
<dbReference type="AlphaFoldDB" id="Q0G6H2"/>
<proteinExistence type="predicted"/>
<protein>
    <submittedName>
        <fullName evidence="2">Uncharacterized protein</fullName>
    </submittedName>
</protein>
<organism evidence="2 3">
    <name type="scientific">Fulvimarina pelagi HTCC2506</name>
    <dbReference type="NCBI Taxonomy" id="314231"/>
    <lineage>
        <taxon>Bacteria</taxon>
        <taxon>Pseudomonadati</taxon>
        <taxon>Pseudomonadota</taxon>
        <taxon>Alphaproteobacteria</taxon>
        <taxon>Hyphomicrobiales</taxon>
        <taxon>Aurantimonadaceae</taxon>
        <taxon>Fulvimarina</taxon>
    </lineage>
</organism>
<evidence type="ECO:0000313" key="3">
    <source>
        <dbReference type="Proteomes" id="UP000004310"/>
    </source>
</evidence>
<feature type="transmembrane region" description="Helical" evidence="1">
    <location>
        <begin position="117"/>
        <end position="136"/>
    </location>
</feature>
<keyword evidence="1" id="KW-0472">Membrane</keyword>
<keyword evidence="1" id="KW-0812">Transmembrane</keyword>
<name>Q0G6H2_9HYPH</name>
<keyword evidence="1" id="KW-1133">Transmembrane helix</keyword>
<accession>Q0G6H2</accession>
<feature type="transmembrane region" description="Helical" evidence="1">
    <location>
        <begin position="21"/>
        <end position="43"/>
    </location>
</feature>
<comment type="caution">
    <text evidence="2">The sequence shown here is derived from an EMBL/GenBank/DDBJ whole genome shotgun (WGS) entry which is preliminary data.</text>
</comment>
<reference evidence="2 3" key="1">
    <citation type="journal article" date="2010" name="J. Bacteriol.">
        <title>Genome sequence of Fulvimarina pelagi HTCC2506T, a Mn(II)-oxidizing alphaproteobacterium possessing an aerobic anoxygenic photosynthetic gene cluster and Xanthorhodopsin.</title>
        <authorList>
            <person name="Kang I."/>
            <person name="Oh H.M."/>
            <person name="Lim S.I."/>
            <person name="Ferriera S."/>
            <person name="Giovannoni S.J."/>
            <person name="Cho J.C."/>
        </authorList>
    </citation>
    <scope>NUCLEOTIDE SEQUENCE [LARGE SCALE GENOMIC DNA]</scope>
    <source>
        <strain evidence="2 3">HTCC2506</strain>
    </source>
</reference>
<dbReference type="InterPro" id="IPR046161">
    <property type="entry name" value="DUF6163"/>
</dbReference>
<dbReference type="EMBL" id="AATP01000001">
    <property type="protein sequence ID" value="EAU42742.1"/>
    <property type="molecule type" value="Genomic_DNA"/>
</dbReference>
<dbReference type="RefSeq" id="WP_007066716.1">
    <property type="nucleotide sequence ID" value="NZ_DS022272.1"/>
</dbReference>
<dbReference type="STRING" id="217511.GCA_001463845_00349"/>